<feature type="domain" description="Cupin type-1" evidence="1">
    <location>
        <begin position="70"/>
        <end position="156"/>
    </location>
</feature>
<organism evidence="2 3">
    <name type="scientific">Spizellomyces punctatus (strain DAOM BR117)</name>
    <dbReference type="NCBI Taxonomy" id="645134"/>
    <lineage>
        <taxon>Eukaryota</taxon>
        <taxon>Fungi</taxon>
        <taxon>Fungi incertae sedis</taxon>
        <taxon>Chytridiomycota</taxon>
        <taxon>Chytridiomycota incertae sedis</taxon>
        <taxon>Chytridiomycetes</taxon>
        <taxon>Spizellomycetales</taxon>
        <taxon>Spizellomycetaceae</taxon>
        <taxon>Spizellomyces</taxon>
    </lineage>
</organism>
<dbReference type="Proteomes" id="UP000053201">
    <property type="component" value="Unassembled WGS sequence"/>
</dbReference>
<protein>
    <submittedName>
        <fullName evidence="2">Cupin domain-containing protein</fullName>
    </submittedName>
</protein>
<dbReference type="InParanoid" id="A0A0L0HW03"/>
<dbReference type="RefSeq" id="XP_016613093.1">
    <property type="nucleotide sequence ID" value="XM_016749058.1"/>
</dbReference>
<dbReference type="InterPro" id="IPR006045">
    <property type="entry name" value="Cupin_1"/>
</dbReference>
<dbReference type="SUPFAM" id="SSF51182">
    <property type="entry name" value="RmlC-like cupins"/>
    <property type="match status" value="1"/>
</dbReference>
<dbReference type="GeneID" id="27684439"/>
<reference evidence="2 3" key="1">
    <citation type="submission" date="2009-08" db="EMBL/GenBank/DDBJ databases">
        <title>The Genome Sequence of Spizellomyces punctatus strain DAOM BR117.</title>
        <authorList>
            <consortium name="The Broad Institute Genome Sequencing Platform"/>
            <person name="Russ C."/>
            <person name="Cuomo C."/>
            <person name="Shea T."/>
            <person name="Young S.K."/>
            <person name="Zeng Q."/>
            <person name="Koehrsen M."/>
            <person name="Haas B."/>
            <person name="Borodovsky M."/>
            <person name="Guigo R."/>
            <person name="Alvarado L."/>
            <person name="Berlin A."/>
            <person name="Bochicchio J."/>
            <person name="Borenstein D."/>
            <person name="Chapman S."/>
            <person name="Chen Z."/>
            <person name="Engels R."/>
            <person name="Freedman E."/>
            <person name="Gellesch M."/>
            <person name="Goldberg J."/>
            <person name="Griggs A."/>
            <person name="Gujja S."/>
            <person name="Heiman D."/>
            <person name="Hepburn T."/>
            <person name="Howarth C."/>
            <person name="Jen D."/>
            <person name="Larson L."/>
            <person name="Lewis B."/>
            <person name="Mehta T."/>
            <person name="Park D."/>
            <person name="Pearson M."/>
            <person name="Roberts A."/>
            <person name="Saif S."/>
            <person name="Shenoy N."/>
            <person name="Sisk P."/>
            <person name="Stolte C."/>
            <person name="Sykes S."/>
            <person name="Thomson T."/>
            <person name="Walk T."/>
            <person name="White J."/>
            <person name="Yandava C."/>
            <person name="Burger G."/>
            <person name="Gray M.W."/>
            <person name="Holland P.W.H."/>
            <person name="King N."/>
            <person name="Lang F.B.F."/>
            <person name="Roger A.J."/>
            <person name="Ruiz-Trillo I."/>
            <person name="Lander E."/>
            <person name="Nusbaum C."/>
        </authorList>
    </citation>
    <scope>NUCLEOTIDE SEQUENCE [LARGE SCALE GENOMIC DNA]</scope>
    <source>
        <strain evidence="2 3">DAOM BR117</strain>
    </source>
</reference>
<dbReference type="EMBL" id="KQ257450">
    <property type="protein sequence ID" value="KND05054.1"/>
    <property type="molecule type" value="Genomic_DNA"/>
</dbReference>
<dbReference type="InterPro" id="IPR011051">
    <property type="entry name" value="RmlC_Cupin_sf"/>
</dbReference>
<gene>
    <name evidence="2" type="ORF">SPPG_00730</name>
</gene>
<dbReference type="OMA" id="REEEWIY"/>
<sequence>MSTKTPVADGPLPHTYRQSHPLLSAETIARLKPEERSHFLDKEVKRNTLSLGDIVGLEVFHVEYLVHCTVLHWHTGDEEWIYILSGRGMAEMTVLEGDFGAGVDKRTADDVEVETKDIGPGDFFGFKRSGRAHMLVNTGTEDLVYLLGGERNSHDQCTYPKMGKTLHITREKGEASGGIVDNEHIRFWKRA</sequence>
<accession>A0A0L0HW03</accession>
<dbReference type="AlphaFoldDB" id="A0A0L0HW03"/>
<proteinExistence type="predicted"/>
<dbReference type="eggNOG" id="ENOG502SCUH">
    <property type="taxonomic scope" value="Eukaryota"/>
</dbReference>
<name>A0A0L0HW03_SPIPD</name>
<dbReference type="Pfam" id="PF00190">
    <property type="entry name" value="Cupin_1"/>
    <property type="match status" value="1"/>
</dbReference>
<dbReference type="Gene3D" id="2.60.120.10">
    <property type="entry name" value="Jelly Rolls"/>
    <property type="match status" value="1"/>
</dbReference>
<evidence type="ECO:0000313" key="3">
    <source>
        <dbReference type="Proteomes" id="UP000053201"/>
    </source>
</evidence>
<dbReference type="InterPro" id="IPR014710">
    <property type="entry name" value="RmlC-like_jellyroll"/>
</dbReference>
<evidence type="ECO:0000259" key="1">
    <source>
        <dbReference type="Pfam" id="PF00190"/>
    </source>
</evidence>
<keyword evidence="3" id="KW-1185">Reference proteome</keyword>
<evidence type="ECO:0000313" key="2">
    <source>
        <dbReference type="EMBL" id="KND05054.1"/>
    </source>
</evidence>
<dbReference type="OrthoDB" id="10263073at2759"/>
<dbReference type="VEuPathDB" id="FungiDB:SPPG_00730"/>